<dbReference type="EMBL" id="BAABRU010000013">
    <property type="protein sequence ID" value="GAA5529723.1"/>
    <property type="molecule type" value="Genomic_DNA"/>
</dbReference>
<reference evidence="3 4" key="1">
    <citation type="submission" date="2024-02" db="EMBL/GenBank/DDBJ databases">
        <title>Herpetosiphon gulosus NBRC 112829.</title>
        <authorList>
            <person name="Ichikawa N."/>
            <person name="Katano-Makiyama Y."/>
            <person name="Hidaka K."/>
        </authorList>
    </citation>
    <scope>NUCLEOTIDE SEQUENCE [LARGE SCALE GENOMIC DNA]</scope>
    <source>
        <strain evidence="3 4">NBRC 112829</strain>
    </source>
</reference>
<dbReference type="Gene3D" id="3.60.21.10">
    <property type="match status" value="1"/>
</dbReference>
<proteinExistence type="inferred from homology"/>
<evidence type="ECO:0000259" key="2">
    <source>
        <dbReference type="Pfam" id="PF12850"/>
    </source>
</evidence>
<dbReference type="CDD" id="cd00838">
    <property type="entry name" value="MPP_superfamily"/>
    <property type="match status" value="1"/>
</dbReference>
<dbReference type="PIRSF" id="PIRSF000883">
    <property type="entry name" value="Pesterase_MJ0912"/>
    <property type="match status" value="1"/>
</dbReference>
<evidence type="ECO:0000313" key="4">
    <source>
        <dbReference type="Proteomes" id="UP001428290"/>
    </source>
</evidence>
<dbReference type="InterPro" id="IPR024654">
    <property type="entry name" value="Calcineurin-like_PHP_lpxH"/>
</dbReference>
<dbReference type="InterPro" id="IPR011152">
    <property type="entry name" value="Pesterase_MJ0912"/>
</dbReference>
<gene>
    <name evidence="3" type="ORF">Hgul01_03537</name>
</gene>
<comment type="similarity">
    <text evidence="1">Belongs to the metallophosphoesterase superfamily. YfcE family.</text>
</comment>
<dbReference type="SUPFAM" id="SSF56300">
    <property type="entry name" value="Metallo-dependent phosphatases"/>
    <property type="match status" value="1"/>
</dbReference>
<feature type="domain" description="Calcineurin-like phosphoesterase" evidence="2">
    <location>
        <begin position="5"/>
        <end position="183"/>
    </location>
</feature>
<accession>A0ABP9X4F8</accession>
<dbReference type="Pfam" id="PF12850">
    <property type="entry name" value="Metallophos_2"/>
    <property type="match status" value="1"/>
</dbReference>
<dbReference type="InterPro" id="IPR050126">
    <property type="entry name" value="Ap4A_hydrolase"/>
</dbReference>
<dbReference type="PANTHER" id="PTHR42850">
    <property type="entry name" value="METALLOPHOSPHOESTERASE"/>
    <property type="match status" value="1"/>
</dbReference>
<evidence type="ECO:0000256" key="1">
    <source>
        <dbReference type="ARBA" id="ARBA00008950"/>
    </source>
</evidence>
<evidence type="ECO:0000313" key="3">
    <source>
        <dbReference type="EMBL" id="GAA5529723.1"/>
    </source>
</evidence>
<dbReference type="Proteomes" id="UP001428290">
    <property type="component" value="Unassembled WGS sequence"/>
</dbReference>
<organism evidence="3 4">
    <name type="scientific">Herpetosiphon gulosus</name>
    <dbReference type="NCBI Taxonomy" id="1973496"/>
    <lineage>
        <taxon>Bacteria</taxon>
        <taxon>Bacillati</taxon>
        <taxon>Chloroflexota</taxon>
        <taxon>Chloroflexia</taxon>
        <taxon>Herpetosiphonales</taxon>
        <taxon>Herpetosiphonaceae</taxon>
        <taxon>Herpetosiphon</taxon>
    </lineage>
</organism>
<comment type="caution">
    <text evidence="3">The sequence shown here is derived from an EMBL/GenBank/DDBJ whole genome shotgun (WGS) entry which is preliminary data.</text>
</comment>
<keyword evidence="4" id="KW-1185">Reference proteome</keyword>
<name>A0ABP9X4F8_9CHLR</name>
<dbReference type="InterPro" id="IPR029052">
    <property type="entry name" value="Metallo-depent_PP-like"/>
</dbReference>
<dbReference type="PANTHER" id="PTHR42850:SF2">
    <property type="entry name" value="BLL5683 PROTEIN"/>
    <property type="match status" value="1"/>
</dbReference>
<sequence length="249" mass="27430">MPRWALLADVHGNRLALAAVLTDLGQRKVDQIINLGDSVYSVLQPRWCAEQLAQVANISISGNQDRILFEDVAPEQQNLSYRFVQADLGPNERNWLANQPATAIVDDIFCCHGTPSSDTTYLLEHVTPHGVLLHSEKAICVAIQGISQSLIVCGHSHIARTVQLSNGQLIVNPGSVGIPAYNDDQPYPHIMEAGSPHARYAIVERNAQGWQVEHYAIGYAWQQAAATAQRNGRENLARWLQTGRAQLDD</sequence>
<dbReference type="RefSeq" id="WP_345723321.1">
    <property type="nucleotide sequence ID" value="NZ_BAABRU010000013.1"/>
</dbReference>
<protein>
    <recommendedName>
        <fullName evidence="2">Calcineurin-like phosphoesterase domain-containing protein</fullName>
    </recommendedName>
</protein>